<proteinExistence type="predicted"/>
<accession>A0ABP8AFY0</accession>
<keyword evidence="2" id="KW-1185">Reference proteome</keyword>
<evidence type="ECO:0000313" key="2">
    <source>
        <dbReference type="Proteomes" id="UP001500167"/>
    </source>
</evidence>
<sequence>MKNFVFFLFVLISFKSFSQQNQLPLEGTPTNKPLYLANSSDRVVASKIMEARKGADGNWYCLVKFDILSFDSSRKPVSGMSNVLPGNITLFRSSNELQGGVFAPADLYSNTQTGYYYDPNDPSRNSLIEFKAFIRYIPTGEDGNFIWIKANYESSTEVGVGPYFNGPVTNAGNSFDFIYPIVYMKGGKLDFYYVKWGAFKGGGASYVGEGLKVNLKIRKPI</sequence>
<dbReference type="Proteomes" id="UP001500167">
    <property type="component" value="Unassembled WGS sequence"/>
</dbReference>
<evidence type="ECO:0000313" key="1">
    <source>
        <dbReference type="EMBL" id="GAA4183332.1"/>
    </source>
</evidence>
<dbReference type="EMBL" id="BAAAZK010000008">
    <property type="protein sequence ID" value="GAA4183332.1"/>
    <property type="molecule type" value="Genomic_DNA"/>
</dbReference>
<organism evidence="1 2">
    <name type="scientific">Sphingobacterium ginsenosidimutans</name>
    <dbReference type="NCBI Taxonomy" id="687845"/>
    <lineage>
        <taxon>Bacteria</taxon>
        <taxon>Pseudomonadati</taxon>
        <taxon>Bacteroidota</taxon>
        <taxon>Sphingobacteriia</taxon>
        <taxon>Sphingobacteriales</taxon>
        <taxon>Sphingobacteriaceae</taxon>
        <taxon>Sphingobacterium</taxon>
    </lineage>
</organism>
<gene>
    <name evidence="1" type="ORF">GCM10022218_41900</name>
</gene>
<reference evidence="2" key="1">
    <citation type="journal article" date="2019" name="Int. J. Syst. Evol. Microbiol.">
        <title>The Global Catalogue of Microorganisms (GCM) 10K type strain sequencing project: providing services to taxonomists for standard genome sequencing and annotation.</title>
        <authorList>
            <consortium name="The Broad Institute Genomics Platform"/>
            <consortium name="The Broad Institute Genome Sequencing Center for Infectious Disease"/>
            <person name="Wu L."/>
            <person name="Ma J."/>
        </authorList>
    </citation>
    <scope>NUCLEOTIDE SEQUENCE [LARGE SCALE GENOMIC DNA]</scope>
    <source>
        <strain evidence="2">JCM 16722</strain>
    </source>
</reference>
<dbReference type="RefSeq" id="WP_346088121.1">
    <property type="nucleotide sequence ID" value="NZ_BAAAZK010000008.1"/>
</dbReference>
<comment type="caution">
    <text evidence="1">The sequence shown here is derived from an EMBL/GenBank/DDBJ whole genome shotgun (WGS) entry which is preliminary data.</text>
</comment>
<protein>
    <submittedName>
        <fullName evidence="1">Uncharacterized protein</fullName>
    </submittedName>
</protein>
<name>A0ABP8AFY0_9SPHI</name>